<dbReference type="AlphaFoldDB" id="A0A225AYR1"/>
<protein>
    <recommendedName>
        <fullName evidence="6">Fe2OG dioxygenase domain-containing protein</fullName>
    </recommendedName>
</protein>
<sequence length="321" mass="36036">MSEKAAQFPLVDISGYINPTSPEDKAQVVAQIRDAFKTFGFFQCTGHGVPVSLQRAMFKSLERFFSLPKEEKMEISVLKSPCRRGYEASGAHSRDGKAMPDAKESYYFCEDDPKVEMGGIYGPNQWPPLPEDEFRQPIWEYYKKTAAMGKLLWEILIEGLGRSPSTMERFSKRPLIGMNLLRYPSPADTAEGQFGLGAHNDWGGITVLLQEPGKEALEIWLEDEKEWVSVPAVEDRFVINCGDMLSGWSGHTYKSVHHRVVNKAPVERYSAVTAWHGDIFATNPFEEPGTSKETVGHLFVKRFQKQLKPSKALLAAIGVEA</sequence>
<dbReference type="Pfam" id="PF14226">
    <property type="entry name" value="DIOX_N"/>
    <property type="match status" value="1"/>
</dbReference>
<evidence type="ECO:0000256" key="2">
    <source>
        <dbReference type="ARBA" id="ARBA00022723"/>
    </source>
</evidence>
<keyword evidence="4 5" id="KW-0408">Iron</keyword>
<dbReference type="GO" id="GO:0044283">
    <property type="term" value="P:small molecule biosynthetic process"/>
    <property type="evidence" value="ECO:0007669"/>
    <property type="project" value="UniProtKB-ARBA"/>
</dbReference>
<evidence type="ECO:0000259" key="6">
    <source>
        <dbReference type="PROSITE" id="PS51471"/>
    </source>
</evidence>
<dbReference type="EMBL" id="LFMY01000004">
    <property type="protein sequence ID" value="OKL60849.1"/>
    <property type="molecule type" value="Genomic_DNA"/>
</dbReference>
<keyword evidence="3 5" id="KW-0560">Oxidoreductase</keyword>
<proteinExistence type="inferred from homology"/>
<organism evidence="7 8">
    <name type="scientific">Talaromyces atroroseus</name>
    <dbReference type="NCBI Taxonomy" id="1441469"/>
    <lineage>
        <taxon>Eukaryota</taxon>
        <taxon>Fungi</taxon>
        <taxon>Dikarya</taxon>
        <taxon>Ascomycota</taxon>
        <taxon>Pezizomycotina</taxon>
        <taxon>Eurotiomycetes</taxon>
        <taxon>Eurotiomycetidae</taxon>
        <taxon>Eurotiales</taxon>
        <taxon>Trichocomaceae</taxon>
        <taxon>Talaromyces</taxon>
        <taxon>Talaromyces sect. Trachyspermi</taxon>
    </lineage>
</organism>
<evidence type="ECO:0000313" key="8">
    <source>
        <dbReference type="Proteomes" id="UP000214365"/>
    </source>
</evidence>
<evidence type="ECO:0000256" key="1">
    <source>
        <dbReference type="ARBA" id="ARBA00008056"/>
    </source>
</evidence>
<dbReference type="GO" id="GO:0016491">
    <property type="term" value="F:oxidoreductase activity"/>
    <property type="evidence" value="ECO:0007669"/>
    <property type="project" value="UniProtKB-KW"/>
</dbReference>
<dbReference type="InterPro" id="IPR026992">
    <property type="entry name" value="DIOX_N"/>
</dbReference>
<dbReference type="PANTHER" id="PTHR10209:SF881">
    <property type="entry name" value="FI07970P-RELATED"/>
    <property type="match status" value="1"/>
</dbReference>
<dbReference type="Pfam" id="PF03171">
    <property type="entry name" value="2OG-FeII_Oxy"/>
    <property type="match status" value="1"/>
</dbReference>
<name>A0A225AYR1_TALAT</name>
<dbReference type="Gene3D" id="2.60.120.330">
    <property type="entry name" value="B-lactam Antibiotic, Isopenicillin N Synthase, Chain"/>
    <property type="match status" value="1"/>
</dbReference>
<evidence type="ECO:0000256" key="4">
    <source>
        <dbReference type="ARBA" id="ARBA00023004"/>
    </source>
</evidence>
<dbReference type="GeneID" id="31002954"/>
<keyword evidence="8" id="KW-1185">Reference proteome</keyword>
<dbReference type="GO" id="GO:0046872">
    <property type="term" value="F:metal ion binding"/>
    <property type="evidence" value="ECO:0007669"/>
    <property type="project" value="UniProtKB-KW"/>
</dbReference>
<dbReference type="InterPro" id="IPR027443">
    <property type="entry name" value="IPNS-like_sf"/>
</dbReference>
<keyword evidence="2 5" id="KW-0479">Metal-binding</keyword>
<dbReference type="InterPro" id="IPR005123">
    <property type="entry name" value="Oxoglu/Fe-dep_dioxygenase_dom"/>
</dbReference>
<accession>A0A225AYR1</accession>
<dbReference type="STRING" id="1441469.A0A225AYR1"/>
<reference evidence="7 8" key="1">
    <citation type="submission" date="2015-06" db="EMBL/GenBank/DDBJ databases">
        <title>Talaromyces atroroseus IBT 11181 draft genome.</title>
        <authorList>
            <person name="Rasmussen K.B."/>
            <person name="Rasmussen S."/>
            <person name="Petersen B."/>
            <person name="Sicheritz-Ponten T."/>
            <person name="Mortensen U.H."/>
            <person name="Thrane U."/>
        </authorList>
    </citation>
    <scope>NUCLEOTIDE SEQUENCE [LARGE SCALE GENOMIC DNA]</scope>
    <source>
        <strain evidence="7 8">IBT 11181</strain>
    </source>
</reference>
<evidence type="ECO:0000256" key="5">
    <source>
        <dbReference type="RuleBase" id="RU003682"/>
    </source>
</evidence>
<dbReference type="SUPFAM" id="SSF51197">
    <property type="entry name" value="Clavaminate synthase-like"/>
    <property type="match status" value="1"/>
</dbReference>
<comment type="caution">
    <text evidence="7">The sequence shown here is derived from an EMBL/GenBank/DDBJ whole genome shotgun (WGS) entry which is preliminary data.</text>
</comment>
<gene>
    <name evidence="7" type="ORF">UA08_03199</name>
</gene>
<feature type="domain" description="Fe2OG dioxygenase" evidence="6">
    <location>
        <begin position="174"/>
        <end position="278"/>
    </location>
</feature>
<dbReference type="PROSITE" id="PS51471">
    <property type="entry name" value="FE2OG_OXY"/>
    <property type="match status" value="1"/>
</dbReference>
<dbReference type="InterPro" id="IPR044861">
    <property type="entry name" value="IPNS-like_FE2OG_OXY"/>
</dbReference>
<evidence type="ECO:0000256" key="3">
    <source>
        <dbReference type="ARBA" id="ARBA00023002"/>
    </source>
</evidence>
<dbReference type="PANTHER" id="PTHR10209">
    <property type="entry name" value="OXIDOREDUCTASE, 2OG-FE II OXYGENASE FAMILY PROTEIN"/>
    <property type="match status" value="1"/>
</dbReference>
<evidence type="ECO:0000313" key="7">
    <source>
        <dbReference type="EMBL" id="OKL60849.1"/>
    </source>
</evidence>
<comment type="similarity">
    <text evidence="1 5">Belongs to the iron/ascorbate-dependent oxidoreductase family.</text>
</comment>
<dbReference type="RefSeq" id="XP_020120970.1">
    <property type="nucleotide sequence ID" value="XM_020265473.1"/>
</dbReference>
<dbReference type="OrthoDB" id="288590at2759"/>
<dbReference type="Proteomes" id="UP000214365">
    <property type="component" value="Unassembled WGS sequence"/>
</dbReference>